<organism evidence="1 2">
    <name type="scientific">Athelia psychrophila</name>
    <dbReference type="NCBI Taxonomy" id="1759441"/>
    <lineage>
        <taxon>Eukaryota</taxon>
        <taxon>Fungi</taxon>
        <taxon>Dikarya</taxon>
        <taxon>Basidiomycota</taxon>
        <taxon>Agaricomycotina</taxon>
        <taxon>Agaricomycetes</taxon>
        <taxon>Agaricomycetidae</taxon>
        <taxon>Atheliales</taxon>
        <taxon>Atheliaceae</taxon>
        <taxon>Athelia</taxon>
    </lineage>
</organism>
<proteinExistence type="predicted"/>
<dbReference type="Gene3D" id="1.10.10.60">
    <property type="entry name" value="Homeodomain-like"/>
    <property type="match status" value="1"/>
</dbReference>
<accession>A0A165X5J3</accession>
<protein>
    <recommendedName>
        <fullName evidence="3">Resolvase HTH domain-containing protein</fullName>
    </recommendedName>
</protein>
<dbReference type="AlphaFoldDB" id="A0A165X5J3"/>
<dbReference type="PANTHER" id="PTHR48472:SF1">
    <property type="entry name" value="TC1-LIKE TRANSPOSASE DDE DOMAIN-CONTAINING PROTEIN"/>
    <property type="match status" value="1"/>
</dbReference>
<dbReference type="PANTHER" id="PTHR48472">
    <property type="entry name" value="TC1-LIKE TRANSPOSASE DDE DOMAIN-CONTAINING PROTEIN"/>
    <property type="match status" value="1"/>
</dbReference>
<dbReference type="Proteomes" id="UP000076532">
    <property type="component" value="Unassembled WGS sequence"/>
</dbReference>
<gene>
    <name evidence="1" type="ORF">FIBSPDRAFT_761736</name>
</gene>
<evidence type="ECO:0008006" key="3">
    <source>
        <dbReference type="Google" id="ProtNLM"/>
    </source>
</evidence>
<sequence>MPPHSVSNHLKARIPVLHYQQGLSVKEICQLLGIKKTLVYQTLQYHHNHGSIRRPLACQGRLGRRHILDAHNISFIHSLLLQKHTVYVDEVQEQLLSQRGTQVSTVTLIHTLRCLRLTNKAVSGGALERNDELRALYMN</sequence>
<dbReference type="SUPFAM" id="SSF46689">
    <property type="entry name" value="Homeodomain-like"/>
    <property type="match status" value="1"/>
</dbReference>
<dbReference type="EMBL" id="KV417727">
    <property type="protein sequence ID" value="KZP08226.1"/>
    <property type="molecule type" value="Genomic_DNA"/>
</dbReference>
<dbReference type="OrthoDB" id="3012036at2759"/>
<name>A0A165X5J3_9AGAM</name>
<evidence type="ECO:0000313" key="1">
    <source>
        <dbReference type="EMBL" id="KZP08226.1"/>
    </source>
</evidence>
<dbReference type="InterPro" id="IPR009057">
    <property type="entry name" value="Homeodomain-like_sf"/>
</dbReference>
<reference evidence="1 2" key="1">
    <citation type="journal article" date="2016" name="Mol. Biol. Evol.">
        <title>Comparative Genomics of Early-Diverging Mushroom-Forming Fungi Provides Insights into the Origins of Lignocellulose Decay Capabilities.</title>
        <authorList>
            <person name="Nagy L.G."/>
            <person name="Riley R."/>
            <person name="Tritt A."/>
            <person name="Adam C."/>
            <person name="Daum C."/>
            <person name="Floudas D."/>
            <person name="Sun H."/>
            <person name="Yadav J.S."/>
            <person name="Pangilinan J."/>
            <person name="Larsson K.H."/>
            <person name="Matsuura K."/>
            <person name="Barry K."/>
            <person name="Labutti K."/>
            <person name="Kuo R."/>
            <person name="Ohm R.A."/>
            <person name="Bhattacharya S.S."/>
            <person name="Shirouzu T."/>
            <person name="Yoshinaga Y."/>
            <person name="Martin F.M."/>
            <person name="Grigoriev I.V."/>
            <person name="Hibbett D.S."/>
        </authorList>
    </citation>
    <scope>NUCLEOTIDE SEQUENCE [LARGE SCALE GENOMIC DNA]</scope>
    <source>
        <strain evidence="1 2">CBS 109695</strain>
    </source>
</reference>
<keyword evidence="2" id="KW-1185">Reference proteome</keyword>
<evidence type="ECO:0000313" key="2">
    <source>
        <dbReference type="Proteomes" id="UP000076532"/>
    </source>
</evidence>